<dbReference type="GO" id="GO:0005829">
    <property type="term" value="C:cytosol"/>
    <property type="evidence" value="ECO:0007669"/>
    <property type="project" value="TreeGrafter"/>
</dbReference>
<organism evidence="2 3">
    <name type="scientific">Operophtera brumata</name>
    <name type="common">Winter moth</name>
    <name type="synonym">Phalaena brumata</name>
    <dbReference type="NCBI Taxonomy" id="104452"/>
    <lineage>
        <taxon>Eukaryota</taxon>
        <taxon>Metazoa</taxon>
        <taxon>Ecdysozoa</taxon>
        <taxon>Arthropoda</taxon>
        <taxon>Hexapoda</taxon>
        <taxon>Insecta</taxon>
        <taxon>Pterygota</taxon>
        <taxon>Neoptera</taxon>
        <taxon>Endopterygota</taxon>
        <taxon>Lepidoptera</taxon>
        <taxon>Glossata</taxon>
        <taxon>Ditrysia</taxon>
        <taxon>Geometroidea</taxon>
        <taxon>Geometridae</taxon>
        <taxon>Larentiinae</taxon>
        <taxon>Operophtera</taxon>
    </lineage>
</organism>
<evidence type="ECO:0000313" key="3">
    <source>
        <dbReference type="Proteomes" id="UP000037510"/>
    </source>
</evidence>
<dbReference type="InterPro" id="IPR003692">
    <property type="entry name" value="Hydantoinase_B"/>
</dbReference>
<keyword evidence="3" id="KW-1185">Reference proteome</keyword>
<proteinExistence type="predicted"/>
<protein>
    <submittedName>
        <fullName evidence="2">5-oxoprolinase</fullName>
    </submittedName>
</protein>
<comment type="caution">
    <text evidence="2">The sequence shown here is derived from an EMBL/GenBank/DDBJ whole genome shotgun (WGS) entry which is preliminary data.</text>
</comment>
<gene>
    <name evidence="2" type="ORF">OBRU01_17292</name>
</gene>
<reference evidence="2 3" key="1">
    <citation type="journal article" date="2015" name="Genome Biol. Evol.">
        <title>The genome of winter moth (Operophtera brumata) provides a genomic perspective on sexual dimorphism and phenology.</title>
        <authorList>
            <person name="Derks M.F."/>
            <person name="Smit S."/>
            <person name="Salis L."/>
            <person name="Schijlen E."/>
            <person name="Bossers A."/>
            <person name="Mateman C."/>
            <person name="Pijl A.S."/>
            <person name="de Ridder D."/>
            <person name="Groenen M.A."/>
            <person name="Visser M.E."/>
            <person name="Megens H.J."/>
        </authorList>
    </citation>
    <scope>NUCLEOTIDE SEQUENCE [LARGE SCALE GENOMIC DNA]</scope>
    <source>
        <strain evidence="2">WM2013NL</strain>
        <tissue evidence="2">Head and thorax</tissue>
    </source>
</reference>
<dbReference type="Proteomes" id="UP000037510">
    <property type="component" value="Unassembled WGS sequence"/>
</dbReference>
<name>A0A0L7L1K4_OPEBR</name>
<dbReference type="STRING" id="104452.A0A0L7L1K4"/>
<dbReference type="PANTHER" id="PTHR11365:SF2">
    <property type="entry name" value="5-OXOPROLINASE"/>
    <property type="match status" value="1"/>
</dbReference>
<evidence type="ECO:0000313" key="2">
    <source>
        <dbReference type="EMBL" id="KOB69171.1"/>
    </source>
</evidence>
<evidence type="ECO:0000259" key="1">
    <source>
        <dbReference type="Pfam" id="PF02538"/>
    </source>
</evidence>
<dbReference type="EMBL" id="JTDY01003673">
    <property type="protein sequence ID" value="KOB69171.1"/>
    <property type="molecule type" value="Genomic_DNA"/>
</dbReference>
<feature type="non-terminal residue" evidence="2">
    <location>
        <position position="432"/>
    </location>
</feature>
<dbReference type="AlphaFoldDB" id="A0A0L7L1K4"/>
<feature type="domain" description="Hydantoinase B/oxoprolinase" evidence="1">
    <location>
        <begin position="271"/>
        <end position="356"/>
    </location>
</feature>
<dbReference type="GO" id="GO:0006749">
    <property type="term" value="P:glutathione metabolic process"/>
    <property type="evidence" value="ECO:0007669"/>
    <property type="project" value="TreeGrafter"/>
</dbReference>
<sequence>MALAHIVQEAQAACAWLYSREHFEQIDTQLDVLSAVCRNKLRAQGIPDAQIQLEPYLHLRYAGTDCALMVSPTPGDSATACKHGDFYSAFFGFTLSDRDVIVDDVRVRGVGLSSVPEDAAPSSDTSIYLLEKLLPQQVIPGPAIIMDNLSTILVEPNPKPIFFVASRGHHADIGGLTPGSMPPHSTSLAQEGAAFKSMLLVDGGNFNEKLLTEELMRPASVPGCSGTRNLADNFGTGVEVWGNLNAPRAIALSALIYCLRCMVGHDVPLNQVCAASQGCMNNLTLGEEDWGYYETVAGGSGAGPGWVGSGGVHTHMTNTRITDVEIVERRYPMLVSKFSLRPGSGGKGGEPGERGLNLLKRVDGRLINLGAKASIEAYPGWGRLRLTRHRRYGQTNKQTAHVCVARQCIRVQECTRICLMFGSGKEWLLKGS</sequence>
<dbReference type="InterPro" id="IPR045079">
    <property type="entry name" value="Oxoprolinase-like"/>
</dbReference>
<dbReference type="GO" id="GO:0017168">
    <property type="term" value="F:5-oxoprolinase (ATP-hydrolyzing) activity"/>
    <property type="evidence" value="ECO:0007669"/>
    <property type="project" value="TreeGrafter"/>
</dbReference>
<dbReference type="PANTHER" id="PTHR11365">
    <property type="entry name" value="5-OXOPROLINASE RELATED"/>
    <property type="match status" value="1"/>
</dbReference>
<feature type="domain" description="Hydantoinase B/oxoprolinase" evidence="1">
    <location>
        <begin position="159"/>
        <end position="212"/>
    </location>
</feature>
<dbReference type="Pfam" id="PF02538">
    <property type="entry name" value="Hydantoinase_B"/>
    <property type="match status" value="2"/>
</dbReference>
<accession>A0A0L7L1K4</accession>